<name>A0ABW0F6N3_9HYPH</name>
<proteinExistence type="predicted"/>
<dbReference type="InterPro" id="IPR052370">
    <property type="entry name" value="Meta-cleavage_hydrolase"/>
</dbReference>
<evidence type="ECO:0000259" key="1">
    <source>
        <dbReference type="Pfam" id="PF12697"/>
    </source>
</evidence>
<sequence>MASSIIDALPADILERLDATAARAETACGAGRMVWRIWGSGRPLVLLHGGYGSWQHWVRNIPHFQRSHRLFVPDIPGLGESDDADDPTPAGIGATVAAGMAELIPAGDAIDLVGFSFGALIAGHAATQFPRALASLTLVGPGALGLPRSNIVLQRTDGEMSEAARREANRANLAMLMIADESRIDALAIDIQARNVGLARVKSRRFANSPSLTDALRQSRPGRLNAIWGDKDVVASGRFAEREALLREIRPDVSFNLVRDAGHWVAYERPEAFNALLESLID</sequence>
<dbReference type="Gene3D" id="3.40.50.1820">
    <property type="entry name" value="alpha/beta hydrolase"/>
    <property type="match status" value="1"/>
</dbReference>
<dbReference type="InterPro" id="IPR029058">
    <property type="entry name" value="AB_hydrolase_fold"/>
</dbReference>
<dbReference type="Proteomes" id="UP001595976">
    <property type="component" value="Unassembled WGS sequence"/>
</dbReference>
<gene>
    <name evidence="2" type="ORF">ACFPK2_11125</name>
</gene>
<accession>A0ABW0F6N3</accession>
<organism evidence="2 3">
    <name type="scientific">Bosea minatitlanensis</name>
    <dbReference type="NCBI Taxonomy" id="128782"/>
    <lineage>
        <taxon>Bacteria</taxon>
        <taxon>Pseudomonadati</taxon>
        <taxon>Pseudomonadota</taxon>
        <taxon>Alphaproteobacteria</taxon>
        <taxon>Hyphomicrobiales</taxon>
        <taxon>Boseaceae</taxon>
        <taxon>Bosea</taxon>
    </lineage>
</organism>
<dbReference type="GO" id="GO:0016787">
    <property type="term" value="F:hydrolase activity"/>
    <property type="evidence" value="ECO:0007669"/>
    <property type="project" value="UniProtKB-KW"/>
</dbReference>
<dbReference type="Pfam" id="PF12697">
    <property type="entry name" value="Abhydrolase_6"/>
    <property type="match status" value="1"/>
</dbReference>
<dbReference type="EMBL" id="JBHSLI010000004">
    <property type="protein sequence ID" value="MFC5293540.1"/>
    <property type="molecule type" value="Genomic_DNA"/>
</dbReference>
<feature type="domain" description="AB hydrolase-1" evidence="1">
    <location>
        <begin position="44"/>
        <end position="275"/>
    </location>
</feature>
<dbReference type="PRINTS" id="PR00111">
    <property type="entry name" value="ABHYDROLASE"/>
</dbReference>
<keyword evidence="2" id="KW-0378">Hydrolase</keyword>
<evidence type="ECO:0000313" key="2">
    <source>
        <dbReference type="EMBL" id="MFC5293540.1"/>
    </source>
</evidence>
<dbReference type="SUPFAM" id="SSF53474">
    <property type="entry name" value="alpha/beta-Hydrolases"/>
    <property type="match status" value="1"/>
</dbReference>
<dbReference type="PANTHER" id="PTHR43139:SF52">
    <property type="entry name" value="SI:DKEY-122A22.2"/>
    <property type="match status" value="1"/>
</dbReference>
<reference evidence="3" key="1">
    <citation type="journal article" date="2019" name="Int. J. Syst. Evol. Microbiol.">
        <title>The Global Catalogue of Microorganisms (GCM) 10K type strain sequencing project: providing services to taxonomists for standard genome sequencing and annotation.</title>
        <authorList>
            <consortium name="The Broad Institute Genomics Platform"/>
            <consortium name="The Broad Institute Genome Sequencing Center for Infectious Disease"/>
            <person name="Wu L."/>
            <person name="Ma J."/>
        </authorList>
    </citation>
    <scope>NUCLEOTIDE SEQUENCE [LARGE SCALE GENOMIC DNA]</scope>
    <source>
        <strain evidence="3">CGMCC 1.15643</strain>
    </source>
</reference>
<evidence type="ECO:0000313" key="3">
    <source>
        <dbReference type="Proteomes" id="UP001595976"/>
    </source>
</evidence>
<protein>
    <submittedName>
        <fullName evidence="2">Alpha/beta fold hydrolase</fullName>
    </submittedName>
</protein>
<dbReference type="InterPro" id="IPR000073">
    <property type="entry name" value="AB_hydrolase_1"/>
</dbReference>
<keyword evidence="3" id="KW-1185">Reference proteome</keyword>
<dbReference type="PANTHER" id="PTHR43139">
    <property type="entry name" value="SI:DKEY-122A22.2"/>
    <property type="match status" value="1"/>
</dbReference>
<dbReference type="RefSeq" id="WP_158448181.1">
    <property type="nucleotide sequence ID" value="NZ_JAOAOS010000013.1"/>
</dbReference>
<comment type="caution">
    <text evidence="2">The sequence shown here is derived from an EMBL/GenBank/DDBJ whole genome shotgun (WGS) entry which is preliminary data.</text>
</comment>